<keyword evidence="1" id="KW-1133">Transmembrane helix</keyword>
<dbReference type="Proteomes" id="UP000217838">
    <property type="component" value="Unassembled WGS sequence"/>
</dbReference>
<proteinExistence type="predicted"/>
<protein>
    <recommendedName>
        <fullName evidence="4">HEAT repeat domain-containing protein</fullName>
    </recommendedName>
</protein>
<dbReference type="Gene3D" id="1.25.10.10">
    <property type="entry name" value="Leucine-rich Repeat Variant"/>
    <property type="match status" value="1"/>
</dbReference>
<dbReference type="SUPFAM" id="SSF48371">
    <property type="entry name" value="ARM repeat"/>
    <property type="match status" value="1"/>
</dbReference>
<organism evidence="2 3">
    <name type="scientific">Aerophobetes bacterium</name>
    <dbReference type="NCBI Taxonomy" id="2030807"/>
    <lineage>
        <taxon>Bacteria</taxon>
        <taxon>Candidatus Aerophobota</taxon>
    </lineage>
</organism>
<reference evidence="3" key="1">
    <citation type="submission" date="2017-08" db="EMBL/GenBank/DDBJ databases">
        <title>A dynamic microbial community with high functional redundancy inhabits the cold, oxic subseafloor aquifer.</title>
        <authorList>
            <person name="Tully B.J."/>
            <person name="Wheat C.G."/>
            <person name="Glazer B.T."/>
            <person name="Huber J.A."/>
        </authorList>
    </citation>
    <scope>NUCLEOTIDE SEQUENCE [LARGE SCALE GENOMIC DNA]</scope>
</reference>
<keyword evidence="1" id="KW-0812">Transmembrane</keyword>
<comment type="caution">
    <text evidence="2">The sequence shown here is derived from an EMBL/GenBank/DDBJ whole genome shotgun (WGS) entry which is preliminary data.</text>
</comment>
<dbReference type="EMBL" id="NVUU01000061">
    <property type="protein sequence ID" value="PCI93457.1"/>
    <property type="molecule type" value="Genomic_DNA"/>
</dbReference>
<name>A0A2A4YGK4_UNCAE</name>
<feature type="transmembrane region" description="Helical" evidence="1">
    <location>
        <begin position="12"/>
        <end position="34"/>
    </location>
</feature>
<evidence type="ECO:0008006" key="4">
    <source>
        <dbReference type="Google" id="ProtNLM"/>
    </source>
</evidence>
<evidence type="ECO:0000256" key="1">
    <source>
        <dbReference type="SAM" id="Phobius"/>
    </source>
</evidence>
<dbReference type="InterPro" id="IPR016024">
    <property type="entry name" value="ARM-type_fold"/>
</dbReference>
<keyword evidence="1" id="KW-0472">Membrane</keyword>
<sequence length="370" mass="43757">MSFDLIKLVVVAEYKILIVLIIVASIASIIFEIYHRRKKRFILFVEENLYRMITQKIDIVQEYFPNKVMYLKYILPCIQKFDALFKDPFWDYLKRQILGKYLAKEVYYHLYSFHWGRSNIAIQAIRFLPLPKYEDEVLKYLHTKKKDIIRFSAADCAMRYNTKKSIRALVDALSEEPYRTQFPFRDPLVYSAESTHSIINEYYRETTNIKVKIACLKILSLKVGYLSIEDAKEYLSSDNLELRFWSIRALENLPSPETTELLLKLYNDKHWIIRSLVAYIYGAFKITTSIDNLVELLYDEHYYVSFMAALCLNYFGDEGKKILASPPKIDERVFKNCQYILSLPETSFEKGLQKFFPINQDPLTIIEAIL</sequence>
<accession>A0A2A4YGK4</accession>
<gene>
    <name evidence="2" type="ORF">COB11_05275</name>
</gene>
<evidence type="ECO:0000313" key="2">
    <source>
        <dbReference type="EMBL" id="PCI93457.1"/>
    </source>
</evidence>
<evidence type="ECO:0000313" key="3">
    <source>
        <dbReference type="Proteomes" id="UP000217838"/>
    </source>
</evidence>
<dbReference type="AlphaFoldDB" id="A0A2A4YGK4"/>
<dbReference type="InterPro" id="IPR011989">
    <property type="entry name" value="ARM-like"/>
</dbReference>